<keyword evidence="3" id="KW-0238">DNA-binding</keyword>
<evidence type="ECO:0000313" key="7">
    <source>
        <dbReference type="EMBL" id="OJI99197.1"/>
    </source>
</evidence>
<evidence type="ECO:0000259" key="6">
    <source>
        <dbReference type="PROSITE" id="PS50048"/>
    </source>
</evidence>
<keyword evidence="2" id="KW-0805">Transcription regulation</keyword>
<dbReference type="CDD" id="cd00067">
    <property type="entry name" value="GAL4"/>
    <property type="match status" value="1"/>
</dbReference>
<dbReference type="InterPro" id="IPR036864">
    <property type="entry name" value="Zn2-C6_fun-type_DNA-bd_sf"/>
</dbReference>
<organism evidence="7 8">
    <name type="scientific">Aspergillus versicolor CBS 583.65</name>
    <dbReference type="NCBI Taxonomy" id="1036611"/>
    <lineage>
        <taxon>Eukaryota</taxon>
        <taxon>Fungi</taxon>
        <taxon>Dikarya</taxon>
        <taxon>Ascomycota</taxon>
        <taxon>Pezizomycotina</taxon>
        <taxon>Eurotiomycetes</taxon>
        <taxon>Eurotiomycetidae</taxon>
        <taxon>Eurotiales</taxon>
        <taxon>Aspergillaceae</taxon>
        <taxon>Aspergillus</taxon>
        <taxon>Aspergillus subgen. Nidulantes</taxon>
    </lineage>
</organism>
<dbReference type="InterPro" id="IPR001138">
    <property type="entry name" value="Zn2Cys6_DnaBD"/>
</dbReference>
<evidence type="ECO:0000256" key="5">
    <source>
        <dbReference type="ARBA" id="ARBA00023242"/>
    </source>
</evidence>
<dbReference type="PANTHER" id="PTHR31668:SF19">
    <property type="entry name" value="ZN(2)-C6 FUNGAL-TYPE DOMAIN-CONTAINING PROTEIN-RELATED"/>
    <property type="match status" value="1"/>
</dbReference>
<dbReference type="STRING" id="1036611.A0A1L9PCD7"/>
<dbReference type="Pfam" id="PF04082">
    <property type="entry name" value="Fungal_trans"/>
    <property type="match status" value="1"/>
</dbReference>
<dbReference type="EMBL" id="KV878126">
    <property type="protein sequence ID" value="OJI99197.1"/>
    <property type="molecule type" value="Genomic_DNA"/>
</dbReference>
<dbReference type="VEuPathDB" id="FungiDB:ASPVEDRAFT_60332"/>
<protein>
    <recommendedName>
        <fullName evidence="6">Zn(2)-C6 fungal-type domain-containing protein</fullName>
    </recommendedName>
</protein>
<evidence type="ECO:0000256" key="3">
    <source>
        <dbReference type="ARBA" id="ARBA00023125"/>
    </source>
</evidence>
<dbReference type="InterPro" id="IPR050797">
    <property type="entry name" value="Carb_Metab_Trans_Reg"/>
</dbReference>
<dbReference type="GeneID" id="63731032"/>
<keyword evidence="4" id="KW-0804">Transcription</keyword>
<dbReference type="PROSITE" id="PS00463">
    <property type="entry name" value="ZN2_CY6_FUNGAL_1"/>
    <property type="match status" value="1"/>
</dbReference>
<dbReference type="Proteomes" id="UP000184073">
    <property type="component" value="Unassembled WGS sequence"/>
</dbReference>
<name>A0A1L9PCD7_ASPVE</name>
<dbReference type="Gene3D" id="4.10.240.10">
    <property type="entry name" value="Zn(2)-C6 fungal-type DNA-binding domain"/>
    <property type="match status" value="1"/>
</dbReference>
<sequence>MQSCDICRKRKVKCDRRTPCARCRRLRQPCTYTDILRKKGPKFVHSYPSIYSAAAYNTNTSTSSETLASASVSNEALPILTGDLGLDMGMGIGIGKEGFTTGASETMTGTGTTSELGDELELELDFGNASPAEQDLVGLGFDPYSEVSSATGIECALSLYAVKLYPLFPVVDVHELRLGFGVGHGWNNGYSSARCALLYSICAAIHAYLGFNSRSLEQDLGHGHGHGHGHGQLCEKYLRCALRVRSQFDLVQNQSYRREFQSNNCAGRDKMLISFFLFLAYWFLRRERHAWWYLRECISLLLSLRMHREDEYGKLEPREAEKTQIIFWTVFVVERTFCLLHDKPITLRPWIDLPGQLSASDDDGVIPCFIRLVTLFQGVGVDLSGGWTAAGFVTPITLSLATPAAHGHEDADAGIPSQRIELAVTREWLRAKVWKLGIPGQPSSSEFVASKENAHWRLDEPLSIGRDILGELQGLSDVLQDNWSGILDQKLCNICECLYDIRPVMQTRGRSGESDLDQILRGLLEVVAKVGGQLLAIGD</sequence>
<evidence type="ECO:0000256" key="2">
    <source>
        <dbReference type="ARBA" id="ARBA00023015"/>
    </source>
</evidence>
<accession>A0A1L9PCD7</accession>
<dbReference type="PROSITE" id="PS50048">
    <property type="entry name" value="ZN2_CY6_FUNGAL_2"/>
    <property type="match status" value="1"/>
</dbReference>
<dbReference type="OrthoDB" id="2740448at2759"/>
<dbReference type="InterPro" id="IPR007219">
    <property type="entry name" value="XnlR_reg_dom"/>
</dbReference>
<dbReference type="GO" id="GO:0003677">
    <property type="term" value="F:DNA binding"/>
    <property type="evidence" value="ECO:0007669"/>
    <property type="project" value="UniProtKB-KW"/>
</dbReference>
<proteinExistence type="predicted"/>
<evidence type="ECO:0000256" key="4">
    <source>
        <dbReference type="ARBA" id="ARBA00023163"/>
    </source>
</evidence>
<dbReference type="PANTHER" id="PTHR31668">
    <property type="entry name" value="GLUCOSE TRANSPORT TRANSCRIPTION REGULATOR RGT1-RELATED-RELATED"/>
    <property type="match status" value="1"/>
</dbReference>
<dbReference type="AlphaFoldDB" id="A0A1L9PCD7"/>
<dbReference type="SUPFAM" id="SSF57701">
    <property type="entry name" value="Zn2/Cys6 DNA-binding domain"/>
    <property type="match status" value="1"/>
</dbReference>
<reference evidence="8" key="1">
    <citation type="journal article" date="2017" name="Genome Biol.">
        <title>Comparative genomics reveals high biological diversity and specific adaptations in the industrially and medically important fungal genus Aspergillus.</title>
        <authorList>
            <person name="de Vries R.P."/>
            <person name="Riley R."/>
            <person name="Wiebenga A."/>
            <person name="Aguilar-Osorio G."/>
            <person name="Amillis S."/>
            <person name="Uchima C.A."/>
            <person name="Anderluh G."/>
            <person name="Asadollahi M."/>
            <person name="Askin M."/>
            <person name="Barry K."/>
            <person name="Battaglia E."/>
            <person name="Bayram O."/>
            <person name="Benocci T."/>
            <person name="Braus-Stromeyer S.A."/>
            <person name="Caldana C."/>
            <person name="Canovas D."/>
            <person name="Cerqueira G.C."/>
            <person name="Chen F."/>
            <person name="Chen W."/>
            <person name="Choi C."/>
            <person name="Clum A."/>
            <person name="Dos Santos R.A."/>
            <person name="Damasio A.R."/>
            <person name="Diallinas G."/>
            <person name="Emri T."/>
            <person name="Fekete E."/>
            <person name="Flipphi M."/>
            <person name="Freyberg S."/>
            <person name="Gallo A."/>
            <person name="Gournas C."/>
            <person name="Habgood R."/>
            <person name="Hainaut M."/>
            <person name="Harispe M.L."/>
            <person name="Henrissat B."/>
            <person name="Hilden K.S."/>
            <person name="Hope R."/>
            <person name="Hossain A."/>
            <person name="Karabika E."/>
            <person name="Karaffa L."/>
            <person name="Karanyi Z."/>
            <person name="Krasevec N."/>
            <person name="Kuo A."/>
            <person name="Kusch H."/>
            <person name="LaButti K."/>
            <person name="Lagendijk E.L."/>
            <person name="Lapidus A."/>
            <person name="Levasseur A."/>
            <person name="Lindquist E."/>
            <person name="Lipzen A."/>
            <person name="Logrieco A.F."/>
            <person name="MacCabe A."/>
            <person name="Maekelae M.R."/>
            <person name="Malavazi I."/>
            <person name="Melin P."/>
            <person name="Meyer V."/>
            <person name="Mielnichuk N."/>
            <person name="Miskei M."/>
            <person name="Molnar A.P."/>
            <person name="Mule G."/>
            <person name="Ngan C.Y."/>
            <person name="Orejas M."/>
            <person name="Orosz E."/>
            <person name="Ouedraogo J.P."/>
            <person name="Overkamp K.M."/>
            <person name="Park H.-S."/>
            <person name="Perrone G."/>
            <person name="Piumi F."/>
            <person name="Punt P.J."/>
            <person name="Ram A.F."/>
            <person name="Ramon A."/>
            <person name="Rauscher S."/>
            <person name="Record E."/>
            <person name="Riano-Pachon D.M."/>
            <person name="Robert V."/>
            <person name="Roehrig J."/>
            <person name="Ruller R."/>
            <person name="Salamov A."/>
            <person name="Salih N.S."/>
            <person name="Samson R.A."/>
            <person name="Sandor E."/>
            <person name="Sanguinetti M."/>
            <person name="Schuetze T."/>
            <person name="Sepcic K."/>
            <person name="Shelest E."/>
            <person name="Sherlock G."/>
            <person name="Sophianopoulou V."/>
            <person name="Squina F.M."/>
            <person name="Sun H."/>
            <person name="Susca A."/>
            <person name="Todd R.B."/>
            <person name="Tsang A."/>
            <person name="Unkles S.E."/>
            <person name="van de Wiele N."/>
            <person name="van Rossen-Uffink D."/>
            <person name="Oliveira J.V."/>
            <person name="Vesth T.C."/>
            <person name="Visser J."/>
            <person name="Yu J.-H."/>
            <person name="Zhou M."/>
            <person name="Andersen M.R."/>
            <person name="Archer D.B."/>
            <person name="Baker S.E."/>
            <person name="Benoit I."/>
            <person name="Brakhage A.A."/>
            <person name="Braus G.H."/>
            <person name="Fischer R."/>
            <person name="Frisvad J.C."/>
            <person name="Goldman G.H."/>
            <person name="Houbraken J."/>
            <person name="Oakley B."/>
            <person name="Pocsi I."/>
            <person name="Scazzocchio C."/>
            <person name="Seiboth B."/>
            <person name="vanKuyk P.A."/>
            <person name="Wortman J."/>
            <person name="Dyer P.S."/>
            <person name="Grigoriev I.V."/>
        </authorList>
    </citation>
    <scope>NUCLEOTIDE SEQUENCE [LARGE SCALE GENOMIC DNA]</scope>
    <source>
        <strain evidence="8">CBS 583.65</strain>
    </source>
</reference>
<dbReference type="CDD" id="cd12148">
    <property type="entry name" value="fungal_TF_MHR"/>
    <property type="match status" value="1"/>
</dbReference>
<evidence type="ECO:0000256" key="1">
    <source>
        <dbReference type="ARBA" id="ARBA00022723"/>
    </source>
</evidence>
<dbReference type="GO" id="GO:0008270">
    <property type="term" value="F:zinc ion binding"/>
    <property type="evidence" value="ECO:0007669"/>
    <property type="project" value="InterPro"/>
</dbReference>
<dbReference type="GO" id="GO:0000981">
    <property type="term" value="F:DNA-binding transcription factor activity, RNA polymerase II-specific"/>
    <property type="evidence" value="ECO:0007669"/>
    <property type="project" value="InterPro"/>
</dbReference>
<evidence type="ECO:0000313" key="8">
    <source>
        <dbReference type="Proteomes" id="UP000184073"/>
    </source>
</evidence>
<dbReference type="SMART" id="SM00066">
    <property type="entry name" value="GAL4"/>
    <property type="match status" value="1"/>
</dbReference>
<keyword evidence="5" id="KW-0539">Nucleus</keyword>
<feature type="domain" description="Zn(2)-C6 fungal-type" evidence="6">
    <location>
        <begin position="3"/>
        <end position="32"/>
    </location>
</feature>
<dbReference type="GO" id="GO:0006351">
    <property type="term" value="P:DNA-templated transcription"/>
    <property type="evidence" value="ECO:0007669"/>
    <property type="project" value="InterPro"/>
</dbReference>
<gene>
    <name evidence="7" type="ORF">ASPVEDRAFT_60332</name>
</gene>
<dbReference type="RefSeq" id="XP_040664960.1">
    <property type="nucleotide sequence ID" value="XM_040815521.1"/>
</dbReference>
<dbReference type="SMART" id="SM00906">
    <property type="entry name" value="Fungal_trans"/>
    <property type="match status" value="1"/>
</dbReference>
<keyword evidence="8" id="KW-1185">Reference proteome</keyword>
<dbReference type="Pfam" id="PF00172">
    <property type="entry name" value="Zn_clus"/>
    <property type="match status" value="1"/>
</dbReference>
<keyword evidence="1" id="KW-0479">Metal-binding</keyword>